<evidence type="ECO:0008006" key="5">
    <source>
        <dbReference type="Google" id="ProtNLM"/>
    </source>
</evidence>
<reference evidence="3" key="1">
    <citation type="submission" date="2022-08" db="EMBL/GenBank/DDBJ databases">
        <title>Genome sequencing of akame (Lates japonicus).</title>
        <authorList>
            <person name="Hashiguchi Y."/>
            <person name="Takahashi H."/>
        </authorList>
    </citation>
    <scope>NUCLEOTIDE SEQUENCE</scope>
    <source>
        <strain evidence="3">Kochi</strain>
    </source>
</reference>
<dbReference type="EMBL" id="BRZM01000038">
    <property type="protein sequence ID" value="GLD59692.1"/>
    <property type="molecule type" value="Genomic_DNA"/>
</dbReference>
<accession>A0AAD3MTR7</accession>
<dbReference type="AlphaFoldDB" id="A0AAD3MTR7"/>
<name>A0AAD3MTR7_LATJO</name>
<keyword evidence="4" id="KW-1185">Reference proteome</keyword>
<feature type="chain" id="PRO_5041909902" description="Ig-like domain-containing protein" evidence="2">
    <location>
        <begin position="23"/>
        <end position="226"/>
    </location>
</feature>
<feature type="transmembrane region" description="Helical" evidence="1">
    <location>
        <begin position="146"/>
        <end position="167"/>
    </location>
</feature>
<evidence type="ECO:0000256" key="2">
    <source>
        <dbReference type="SAM" id="SignalP"/>
    </source>
</evidence>
<evidence type="ECO:0000313" key="3">
    <source>
        <dbReference type="EMBL" id="GLD59692.1"/>
    </source>
</evidence>
<proteinExistence type="predicted"/>
<evidence type="ECO:0000313" key="4">
    <source>
        <dbReference type="Proteomes" id="UP001279410"/>
    </source>
</evidence>
<keyword evidence="1" id="KW-1133">Transmembrane helix</keyword>
<comment type="caution">
    <text evidence="3">The sequence shown here is derived from an EMBL/GenBank/DDBJ whole genome shotgun (WGS) entry which is preliminary data.</text>
</comment>
<feature type="signal peptide" evidence="2">
    <location>
        <begin position="1"/>
        <end position="22"/>
    </location>
</feature>
<sequence>MVGTVHIVMRLLLLSFIRTAYSTAPMLNLMPAKTVSLQCVSLTSVERRHCETNLQQQISLMWVDQAGAKVQEDSQHRIIQQSPCDKTLIVTFQSPEDKKFRCQATVGEEVQTSVEVLLRAPDLKGKGRGILIEPEPEPQGGKQDTVGAAVGVVGCLVLTVVVAVFVVNRRRRTNSQQPDEPCSVQSSPNNVMNTDVIYADIILPGGSDRVWVHEYESTEYACVRYK</sequence>
<keyword evidence="2" id="KW-0732">Signal</keyword>
<keyword evidence="1" id="KW-0812">Transmembrane</keyword>
<organism evidence="3 4">
    <name type="scientific">Lates japonicus</name>
    <name type="common">Japanese lates</name>
    <dbReference type="NCBI Taxonomy" id="270547"/>
    <lineage>
        <taxon>Eukaryota</taxon>
        <taxon>Metazoa</taxon>
        <taxon>Chordata</taxon>
        <taxon>Craniata</taxon>
        <taxon>Vertebrata</taxon>
        <taxon>Euteleostomi</taxon>
        <taxon>Actinopterygii</taxon>
        <taxon>Neopterygii</taxon>
        <taxon>Teleostei</taxon>
        <taxon>Neoteleostei</taxon>
        <taxon>Acanthomorphata</taxon>
        <taxon>Carangaria</taxon>
        <taxon>Carangaria incertae sedis</taxon>
        <taxon>Centropomidae</taxon>
        <taxon>Lates</taxon>
    </lineage>
</organism>
<gene>
    <name evidence="3" type="ORF">AKAME5_001167300</name>
</gene>
<protein>
    <recommendedName>
        <fullName evidence="5">Ig-like domain-containing protein</fullName>
    </recommendedName>
</protein>
<evidence type="ECO:0000256" key="1">
    <source>
        <dbReference type="SAM" id="Phobius"/>
    </source>
</evidence>
<keyword evidence="1" id="KW-0472">Membrane</keyword>
<dbReference type="Proteomes" id="UP001279410">
    <property type="component" value="Unassembled WGS sequence"/>
</dbReference>